<evidence type="ECO:0000256" key="2">
    <source>
        <dbReference type="SAM" id="SignalP"/>
    </source>
</evidence>
<keyword evidence="1" id="KW-1133">Transmembrane helix</keyword>
<dbReference type="InterPro" id="IPR007621">
    <property type="entry name" value="TPM_dom"/>
</dbReference>
<dbReference type="HOGENOM" id="CLU_035211_0_1_4"/>
<dbReference type="Pfam" id="PF04536">
    <property type="entry name" value="TPM_phosphatase"/>
    <property type="match status" value="1"/>
</dbReference>
<dbReference type="PANTHER" id="PTHR30373:SF2">
    <property type="entry name" value="UPF0603 PROTEIN YGCG"/>
    <property type="match status" value="1"/>
</dbReference>
<keyword evidence="1" id="KW-0812">Transmembrane</keyword>
<keyword evidence="2" id="KW-0732">Signal</keyword>
<gene>
    <name evidence="4" type="ordered locus">azo1261</name>
</gene>
<dbReference type="EMBL" id="AM406670">
    <property type="protein sequence ID" value="CAL93878.1"/>
    <property type="molecule type" value="Genomic_DNA"/>
</dbReference>
<dbReference type="eggNOG" id="COG1512">
    <property type="taxonomic scope" value="Bacteria"/>
</dbReference>
<protein>
    <submittedName>
        <fullName evidence="4">Conserved hypothetical membrane protein</fullName>
    </submittedName>
</protein>
<feature type="transmembrane region" description="Helical" evidence="1">
    <location>
        <begin position="198"/>
        <end position="217"/>
    </location>
</feature>
<evidence type="ECO:0000313" key="4">
    <source>
        <dbReference type="EMBL" id="CAL93878.1"/>
    </source>
</evidence>
<feature type="signal peptide" evidence="2">
    <location>
        <begin position="1"/>
        <end position="36"/>
    </location>
</feature>
<feature type="transmembrane region" description="Helical" evidence="1">
    <location>
        <begin position="229"/>
        <end position="257"/>
    </location>
</feature>
<name>A1K4X3_AZOSB</name>
<reference evidence="4 5" key="1">
    <citation type="journal article" date="2006" name="Nat. Biotechnol.">
        <title>Complete genome of the mutualistic, N2-fixing grass endophyte Azoarcus sp. strain BH72.</title>
        <authorList>
            <person name="Krause A."/>
            <person name="Ramakumar A."/>
            <person name="Bartels D."/>
            <person name="Battistoni F."/>
            <person name="Bekel T."/>
            <person name="Boch J."/>
            <person name="Boehm M."/>
            <person name="Friedrich F."/>
            <person name="Hurek T."/>
            <person name="Krause L."/>
            <person name="Linke B."/>
            <person name="McHardy A.C."/>
            <person name="Sarkar A."/>
            <person name="Schneiker S."/>
            <person name="Syed A.A."/>
            <person name="Thauer R."/>
            <person name="Vorhoelter F.-J."/>
            <person name="Weidner S."/>
            <person name="Puehler A."/>
            <person name="Reinhold-Hurek B."/>
            <person name="Kaiser O."/>
            <person name="Goesmann A."/>
        </authorList>
    </citation>
    <scope>NUCLEOTIDE SEQUENCE [LARGE SCALE GENOMIC DNA]</scope>
    <source>
        <strain evidence="4 5">BH72</strain>
    </source>
</reference>
<evidence type="ECO:0000256" key="1">
    <source>
        <dbReference type="SAM" id="Phobius"/>
    </source>
</evidence>
<dbReference type="Gene3D" id="3.10.310.50">
    <property type="match status" value="1"/>
</dbReference>
<keyword evidence="1" id="KW-0472">Membrane</keyword>
<accession>A1K4X3</accession>
<sequence>MRARPALVHLRSLQWLVACALALALAAMLGALPALAQQLVPVPALTARVIDQTATLAPAERQALEDRLAQFEAERGTQIVVLVVPTTAPEDIAAFAFRVADAWKIGRREVGDGLLLVVAKNDRTVRIEVARALEGAVPDLAAFRIIDGIIVPAFRRGDFAGGLQGGVDALMRLVRGEDLPLPEPRRAAADKGASLADLAVFLFIGVPVVGGILNTLLGRKLGTLATGCATGLLVQLLTGSLLLAVVGGVLALIFVLAMGGGGGGRGGRGGGGFGGPIIWGGGRGGGGGFGGGFGSGGGGSFGGGGASGRW</sequence>
<dbReference type="RefSeq" id="WP_011764994.1">
    <property type="nucleotide sequence ID" value="NC_008702.1"/>
</dbReference>
<organism evidence="4 5">
    <name type="scientific">Azoarcus sp. (strain BH72)</name>
    <dbReference type="NCBI Taxonomy" id="418699"/>
    <lineage>
        <taxon>Bacteria</taxon>
        <taxon>Pseudomonadati</taxon>
        <taxon>Pseudomonadota</taxon>
        <taxon>Betaproteobacteria</taxon>
        <taxon>Rhodocyclales</taxon>
        <taxon>Zoogloeaceae</taxon>
        <taxon>Azoarcus</taxon>
    </lineage>
</organism>
<evidence type="ECO:0000259" key="3">
    <source>
        <dbReference type="Pfam" id="PF04536"/>
    </source>
</evidence>
<dbReference type="STRING" id="62928.azo1261"/>
<proteinExistence type="predicted"/>
<feature type="chain" id="PRO_5002635835" evidence="2">
    <location>
        <begin position="37"/>
        <end position="310"/>
    </location>
</feature>
<evidence type="ECO:0000313" key="5">
    <source>
        <dbReference type="Proteomes" id="UP000002588"/>
    </source>
</evidence>
<keyword evidence="5" id="KW-1185">Reference proteome</keyword>
<dbReference type="AlphaFoldDB" id="A1K4X3"/>
<feature type="domain" description="TPM" evidence="3">
    <location>
        <begin position="49"/>
        <end position="172"/>
    </location>
</feature>
<dbReference type="PANTHER" id="PTHR30373">
    <property type="entry name" value="UPF0603 PROTEIN YGCG"/>
    <property type="match status" value="1"/>
</dbReference>
<dbReference type="KEGG" id="azo:azo1261"/>
<dbReference type="Proteomes" id="UP000002588">
    <property type="component" value="Chromosome"/>
</dbReference>